<dbReference type="Proteomes" id="UP000640335">
    <property type="component" value="Unassembled WGS sequence"/>
</dbReference>
<evidence type="ECO:0000313" key="3">
    <source>
        <dbReference type="Proteomes" id="UP000640335"/>
    </source>
</evidence>
<name>A0ABR8Q4S9_9CLOT</name>
<dbReference type="EMBL" id="JACSQZ010000033">
    <property type="protein sequence ID" value="MBD7915442.1"/>
    <property type="molecule type" value="Genomic_DNA"/>
</dbReference>
<reference evidence="2 3" key="1">
    <citation type="submission" date="2020-08" db="EMBL/GenBank/DDBJ databases">
        <title>A Genomic Blueprint of the Chicken Gut Microbiome.</title>
        <authorList>
            <person name="Gilroy R."/>
            <person name="Ravi A."/>
            <person name="Getino M."/>
            <person name="Pursley I."/>
            <person name="Horton D.L."/>
            <person name="Alikhan N.-F."/>
            <person name="Baker D."/>
            <person name="Gharbi K."/>
            <person name="Hall N."/>
            <person name="Watson M."/>
            <person name="Adriaenssens E.M."/>
            <person name="Foster-Nyarko E."/>
            <person name="Jarju S."/>
            <person name="Secka A."/>
            <person name="Antonio M."/>
            <person name="Oren A."/>
            <person name="Chaudhuri R."/>
            <person name="La Ragione R.M."/>
            <person name="Hildebrand F."/>
            <person name="Pallen M.J."/>
        </authorList>
    </citation>
    <scope>NUCLEOTIDE SEQUENCE [LARGE SCALE GENOMIC DNA]</scope>
    <source>
        <strain evidence="2 3">Sa3CUN1</strain>
    </source>
</reference>
<keyword evidence="3" id="KW-1185">Reference proteome</keyword>
<evidence type="ECO:0000256" key="1">
    <source>
        <dbReference type="SAM" id="Phobius"/>
    </source>
</evidence>
<sequence>MERNENKIIFREIKNYEEAYYYNSNPESRSKYNNEPKNNRKNSKFKKSFLELLGFIFEGTLEIIFSILE</sequence>
<keyword evidence="1" id="KW-1133">Transmembrane helix</keyword>
<gene>
    <name evidence="2" type="ORF">H9660_09815</name>
</gene>
<feature type="transmembrane region" description="Helical" evidence="1">
    <location>
        <begin position="49"/>
        <end position="68"/>
    </location>
</feature>
<accession>A0ABR8Q4S9</accession>
<keyword evidence="1" id="KW-0472">Membrane</keyword>
<proteinExistence type="predicted"/>
<keyword evidence="1" id="KW-0812">Transmembrane</keyword>
<organism evidence="2 3">
    <name type="scientific">Clostridium gallinarum</name>
    <dbReference type="NCBI Taxonomy" id="2762246"/>
    <lineage>
        <taxon>Bacteria</taxon>
        <taxon>Bacillati</taxon>
        <taxon>Bacillota</taxon>
        <taxon>Clostridia</taxon>
        <taxon>Eubacteriales</taxon>
        <taxon>Clostridiaceae</taxon>
        <taxon>Clostridium</taxon>
    </lineage>
</organism>
<comment type="caution">
    <text evidence="2">The sequence shown here is derived from an EMBL/GenBank/DDBJ whole genome shotgun (WGS) entry which is preliminary data.</text>
</comment>
<dbReference type="RefSeq" id="WP_191750203.1">
    <property type="nucleotide sequence ID" value="NZ_JACSQZ010000033.1"/>
</dbReference>
<protein>
    <submittedName>
        <fullName evidence="2">Uncharacterized protein</fullName>
    </submittedName>
</protein>
<evidence type="ECO:0000313" key="2">
    <source>
        <dbReference type="EMBL" id="MBD7915442.1"/>
    </source>
</evidence>